<protein>
    <submittedName>
        <fullName evidence="1">Uncharacterized protein</fullName>
    </submittedName>
</protein>
<name>A0A238L3Z3_9RHOB</name>
<gene>
    <name evidence="1" type="ORF">PEV8663_04303</name>
</gene>
<sequence length="43" mass="4622">MFLLGETADFVNRLRLHLGAGVDFGPNPNIFILAPSKDPEAPA</sequence>
<dbReference type="EMBL" id="FXYH01000023">
    <property type="protein sequence ID" value="SMX49739.1"/>
    <property type="molecule type" value="Genomic_DNA"/>
</dbReference>
<organism evidence="1 2">
    <name type="scientific">Pelagimonas varians</name>
    <dbReference type="NCBI Taxonomy" id="696760"/>
    <lineage>
        <taxon>Bacteria</taxon>
        <taxon>Pseudomonadati</taxon>
        <taxon>Pseudomonadota</taxon>
        <taxon>Alphaproteobacteria</taxon>
        <taxon>Rhodobacterales</taxon>
        <taxon>Roseobacteraceae</taxon>
        <taxon>Pelagimonas</taxon>
    </lineage>
</organism>
<accession>A0A238L3Z3</accession>
<reference evidence="1 2" key="1">
    <citation type="submission" date="2017-05" db="EMBL/GenBank/DDBJ databases">
        <authorList>
            <person name="Song R."/>
            <person name="Chenine A.L."/>
            <person name="Ruprecht R.M."/>
        </authorList>
    </citation>
    <scope>NUCLEOTIDE SEQUENCE [LARGE SCALE GENOMIC DNA]</scope>
    <source>
        <strain evidence="1 2">CECT 8663</strain>
    </source>
</reference>
<dbReference type="Proteomes" id="UP000220836">
    <property type="component" value="Unassembled WGS sequence"/>
</dbReference>
<evidence type="ECO:0000313" key="2">
    <source>
        <dbReference type="Proteomes" id="UP000220836"/>
    </source>
</evidence>
<evidence type="ECO:0000313" key="1">
    <source>
        <dbReference type="EMBL" id="SMX49739.1"/>
    </source>
</evidence>
<dbReference type="AlphaFoldDB" id="A0A238L3Z3"/>
<keyword evidence="2" id="KW-1185">Reference proteome</keyword>
<proteinExistence type="predicted"/>